<evidence type="ECO:0000313" key="3">
    <source>
        <dbReference type="EMBL" id="MBK1789687.1"/>
    </source>
</evidence>
<proteinExistence type="predicted"/>
<accession>A0A8J7MAS4</accession>
<dbReference type="Pfam" id="PF09722">
    <property type="entry name" value="Xre_MbcA_ParS_C"/>
    <property type="match status" value="1"/>
</dbReference>
<gene>
    <name evidence="3" type="ORF">JIN82_00815</name>
</gene>
<name>A0A8J7MAS4_9BACT</name>
<dbReference type="InterPro" id="IPR011979">
    <property type="entry name" value="Antitox_Xre"/>
</dbReference>
<dbReference type="AlphaFoldDB" id="A0A8J7MAS4"/>
<protein>
    <submittedName>
        <fullName evidence="3">DUF2384 domain-containing protein</fullName>
    </submittedName>
</protein>
<organism evidence="3 4">
    <name type="scientific">Persicirhabdus sediminis</name>
    <dbReference type="NCBI Taxonomy" id="454144"/>
    <lineage>
        <taxon>Bacteria</taxon>
        <taxon>Pseudomonadati</taxon>
        <taxon>Verrucomicrobiota</taxon>
        <taxon>Verrucomicrobiia</taxon>
        <taxon>Verrucomicrobiales</taxon>
        <taxon>Verrucomicrobiaceae</taxon>
        <taxon>Persicirhabdus</taxon>
    </lineage>
</organism>
<comment type="caution">
    <text evidence="3">The sequence shown here is derived from an EMBL/GenBank/DDBJ whole genome shotgun (WGS) entry which is preliminary data.</text>
</comment>
<evidence type="ECO:0000313" key="4">
    <source>
        <dbReference type="Proteomes" id="UP000624703"/>
    </source>
</evidence>
<dbReference type="Pfam" id="PF20432">
    <property type="entry name" value="Xre-like-HTH"/>
    <property type="match status" value="1"/>
</dbReference>
<dbReference type="NCBIfam" id="TIGR02293">
    <property type="entry name" value="TAS_TIGR02293"/>
    <property type="match status" value="1"/>
</dbReference>
<dbReference type="Proteomes" id="UP000624703">
    <property type="component" value="Unassembled WGS sequence"/>
</dbReference>
<evidence type="ECO:0000259" key="1">
    <source>
        <dbReference type="Pfam" id="PF09722"/>
    </source>
</evidence>
<keyword evidence="4" id="KW-1185">Reference proteome</keyword>
<reference evidence="3" key="1">
    <citation type="submission" date="2021-01" db="EMBL/GenBank/DDBJ databases">
        <title>Modified the classification status of verrucomicrobia.</title>
        <authorList>
            <person name="Feng X."/>
        </authorList>
    </citation>
    <scope>NUCLEOTIDE SEQUENCE</scope>
    <source>
        <strain evidence="3">_KCTC 22039</strain>
    </source>
</reference>
<sequence>MSSATLQQGLAFTLVENIKQKLACTDQEMASALGISLSTYARLKRTPNSSISQISSEKIYRILSAINTAYQTFDSEEDAELWLKYPSAELAGIPAHILLHEPGTTKVIQELRKIQQGVFA</sequence>
<evidence type="ECO:0000259" key="2">
    <source>
        <dbReference type="Pfam" id="PF20432"/>
    </source>
</evidence>
<feature type="domain" description="Antitoxin Xre-like helix-turn-helix" evidence="2">
    <location>
        <begin position="6"/>
        <end position="63"/>
    </location>
</feature>
<dbReference type="GO" id="GO:0003677">
    <property type="term" value="F:DNA binding"/>
    <property type="evidence" value="ECO:0007669"/>
    <property type="project" value="InterPro"/>
</dbReference>
<dbReference type="InterPro" id="IPR024467">
    <property type="entry name" value="Xre/MbcA/ParS-like_toxin-bd"/>
</dbReference>
<dbReference type="InterPro" id="IPR046847">
    <property type="entry name" value="Xre-like_HTH"/>
</dbReference>
<dbReference type="EMBL" id="JAENIM010000008">
    <property type="protein sequence ID" value="MBK1789687.1"/>
    <property type="molecule type" value="Genomic_DNA"/>
</dbReference>
<feature type="domain" description="Antitoxin Xre/MbcA/ParS-like toxin-binding" evidence="1">
    <location>
        <begin position="69"/>
        <end position="117"/>
    </location>
</feature>